<keyword evidence="5" id="KW-0449">Lipoprotein</keyword>
<dbReference type="Proteomes" id="UP000619761">
    <property type="component" value="Unassembled WGS sequence"/>
</dbReference>
<evidence type="ECO:0000313" key="8">
    <source>
        <dbReference type="Proteomes" id="UP000619761"/>
    </source>
</evidence>
<comment type="subcellular location">
    <subcellularLocation>
        <location evidence="1">Cell outer membrane</location>
        <topology evidence="1">Lipid-anchor</topology>
    </subcellularLocation>
</comment>
<reference evidence="8" key="1">
    <citation type="journal article" date="2019" name="Int. J. Syst. Evol. Microbiol.">
        <title>The Global Catalogue of Microorganisms (GCM) 10K type strain sequencing project: providing services to taxonomists for standard genome sequencing and annotation.</title>
        <authorList>
            <consortium name="The Broad Institute Genomics Platform"/>
            <consortium name="The Broad Institute Genome Sequencing Center for Infectious Disease"/>
            <person name="Wu L."/>
            <person name="Ma J."/>
        </authorList>
    </citation>
    <scope>NUCLEOTIDE SEQUENCE [LARGE SCALE GENOMIC DNA]</scope>
    <source>
        <strain evidence="8">KCTC 32239</strain>
    </source>
</reference>
<dbReference type="InterPro" id="IPR008874">
    <property type="entry name" value="TraT_complement-R"/>
</dbReference>
<evidence type="ECO:0008006" key="9">
    <source>
        <dbReference type="Google" id="ProtNLM"/>
    </source>
</evidence>
<evidence type="ECO:0000256" key="4">
    <source>
        <dbReference type="ARBA" id="ARBA00023139"/>
    </source>
</evidence>
<keyword evidence="8" id="KW-1185">Reference proteome</keyword>
<sequence>MRILRHVKLISAFSIVATLMGCAATEVAISKKDLDVQTKTSTAIFVDPVSPEKRTIYVDVKSGVQEFDRAVFKRLLIDSFSTNSNGYKIIDDPEKAQYVLSAFVLNLEKASPTASQQALGRGYQGGGVLAGAAIGGATNNGYKGALAGAVVGGATDLISGALVKDVTYMLVCDVQIKERAKSGVLVTRDTSITTKVSDNGGVHQSSTEQSNQKEYATRIVTTANKSNLKLEEAQDPMYKKTSAAIAGFF</sequence>
<keyword evidence="2 6" id="KW-0732">Signal</keyword>
<evidence type="ECO:0000256" key="5">
    <source>
        <dbReference type="ARBA" id="ARBA00023288"/>
    </source>
</evidence>
<keyword evidence="6" id="KW-0998">Cell outer membrane</keyword>
<accession>A0ABQ3B4N0</accession>
<dbReference type="PROSITE" id="PS51257">
    <property type="entry name" value="PROKAR_LIPOPROTEIN"/>
    <property type="match status" value="1"/>
</dbReference>
<evidence type="ECO:0000256" key="6">
    <source>
        <dbReference type="PIRNR" id="PIRNR002859"/>
    </source>
</evidence>
<dbReference type="EMBL" id="BMYZ01000002">
    <property type="protein sequence ID" value="GGY79614.1"/>
    <property type="molecule type" value="Genomic_DNA"/>
</dbReference>
<evidence type="ECO:0000313" key="7">
    <source>
        <dbReference type="EMBL" id="GGY79614.1"/>
    </source>
</evidence>
<comment type="caution">
    <text evidence="7">The sequence shown here is derived from an EMBL/GenBank/DDBJ whole genome shotgun (WGS) entry which is preliminary data.</text>
</comment>
<keyword evidence="4" id="KW-0564">Palmitate</keyword>
<evidence type="ECO:0000256" key="3">
    <source>
        <dbReference type="ARBA" id="ARBA00023136"/>
    </source>
</evidence>
<evidence type="ECO:0000256" key="1">
    <source>
        <dbReference type="ARBA" id="ARBA00004459"/>
    </source>
</evidence>
<feature type="chain" id="PRO_5045017596" description="Conjugal transfer protein TraT" evidence="6">
    <location>
        <begin position="24"/>
        <end position="249"/>
    </location>
</feature>
<evidence type="ECO:0000256" key="2">
    <source>
        <dbReference type="ARBA" id="ARBA00022729"/>
    </source>
</evidence>
<feature type="signal peptide" evidence="6">
    <location>
        <begin position="1"/>
        <end position="23"/>
    </location>
</feature>
<keyword evidence="3 6" id="KW-0472">Membrane</keyword>
<name>A0ABQ3B4N0_9GAMM</name>
<proteinExistence type="predicted"/>
<gene>
    <name evidence="7" type="ORF">GCM10011613_25620</name>
</gene>
<dbReference type="RefSeq" id="WP_189419193.1">
    <property type="nucleotide sequence ID" value="NZ_BMYZ01000002.1"/>
</dbReference>
<organism evidence="7 8">
    <name type="scientific">Cellvibrio zantedeschiae</name>
    <dbReference type="NCBI Taxonomy" id="1237077"/>
    <lineage>
        <taxon>Bacteria</taxon>
        <taxon>Pseudomonadati</taxon>
        <taxon>Pseudomonadota</taxon>
        <taxon>Gammaproteobacteria</taxon>
        <taxon>Cellvibrionales</taxon>
        <taxon>Cellvibrionaceae</taxon>
        <taxon>Cellvibrio</taxon>
    </lineage>
</organism>
<protein>
    <recommendedName>
        <fullName evidence="9">Conjugal transfer protein TraT</fullName>
    </recommendedName>
</protein>
<dbReference type="PIRSF" id="PIRSF002859">
    <property type="entry name" value="Lipo_traT"/>
    <property type="match status" value="1"/>
</dbReference>
<dbReference type="Pfam" id="PF05818">
    <property type="entry name" value="TraT"/>
    <property type="match status" value="1"/>
</dbReference>